<dbReference type="PANTHER" id="PTHR47219">
    <property type="entry name" value="RAB GTPASE-ACTIVATING PROTEIN 1-LIKE"/>
    <property type="match status" value="1"/>
</dbReference>
<evidence type="ECO:0000313" key="2">
    <source>
        <dbReference type="EMBL" id="CAD8904331.1"/>
    </source>
</evidence>
<dbReference type="Gene3D" id="1.10.10.750">
    <property type="entry name" value="Ypt/Rab-GAP domain of gyp1p, domain 1"/>
    <property type="match status" value="1"/>
</dbReference>
<dbReference type="AlphaFoldDB" id="A0A7S1G1I4"/>
<dbReference type="Pfam" id="PF00566">
    <property type="entry name" value="RabGAP-TBC"/>
    <property type="match status" value="1"/>
</dbReference>
<dbReference type="Gene3D" id="1.10.472.80">
    <property type="entry name" value="Ypt/Rab-GAP domain of gyp1p, domain 3"/>
    <property type="match status" value="1"/>
</dbReference>
<dbReference type="PROSITE" id="PS50086">
    <property type="entry name" value="TBC_RABGAP"/>
    <property type="match status" value="1"/>
</dbReference>
<dbReference type="PANTHER" id="PTHR47219:SF9">
    <property type="entry name" value="GTPASE ACTIVATING PROTEIN AND CENTROSOME-ASSOCIATED, ISOFORM B"/>
    <property type="match status" value="1"/>
</dbReference>
<evidence type="ECO:0000259" key="1">
    <source>
        <dbReference type="PROSITE" id="PS50086"/>
    </source>
</evidence>
<dbReference type="InterPro" id="IPR050302">
    <property type="entry name" value="Rab_GAP_TBC_domain"/>
</dbReference>
<gene>
    <name evidence="2" type="ORF">CHYS00102_LOCUS31551</name>
</gene>
<protein>
    <recommendedName>
        <fullName evidence="1">Rab-GAP TBC domain-containing protein</fullName>
    </recommendedName>
</protein>
<dbReference type="GO" id="GO:0031267">
    <property type="term" value="F:small GTPase binding"/>
    <property type="evidence" value="ECO:0007669"/>
    <property type="project" value="TreeGrafter"/>
</dbReference>
<proteinExistence type="predicted"/>
<reference evidence="2" key="1">
    <citation type="submission" date="2021-01" db="EMBL/GenBank/DDBJ databases">
        <authorList>
            <person name="Corre E."/>
            <person name="Pelletier E."/>
            <person name="Niang G."/>
            <person name="Scheremetjew M."/>
            <person name="Finn R."/>
            <person name="Kale V."/>
            <person name="Holt S."/>
            <person name="Cochrane G."/>
            <person name="Meng A."/>
            <person name="Brown T."/>
            <person name="Cohen L."/>
        </authorList>
    </citation>
    <scope>NUCLEOTIDE SEQUENCE</scope>
    <source>
        <strain evidence="2">308</strain>
    </source>
</reference>
<dbReference type="GO" id="GO:0005096">
    <property type="term" value="F:GTPase activator activity"/>
    <property type="evidence" value="ECO:0007669"/>
    <property type="project" value="TreeGrafter"/>
</dbReference>
<organism evidence="2">
    <name type="scientific">Corethron hystrix</name>
    <dbReference type="NCBI Taxonomy" id="216773"/>
    <lineage>
        <taxon>Eukaryota</taxon>
        <taxon>Sar</taxon>
        <taxon>Stramenopiles</taxon>
        <taxon>Ochrophyta</taxon>
        <taxon>Bacillariophyta</taxon>
        <taxon>Coscinodiscophyceae</taxon>
        <taxon>Corethrophycidae</taxon>
        <taxon>Corethrales</taxon>
        <taxon>Corethraceae</taxon>
        <taxon>Corethron</taxon>
    </lineage>
</organism>
<dbReference type="SUPFAM" id="SSF47923">
    <property type="entry name" value="Ypt/Rab-GAP domain of gyp1p"/>
    <property type="match status" value="2"/>
</dbReference>
<dbReference type="EMBL" id="HBFR01043105">
    <property type="protein sequence ID" value="CAD8904331.1"/>
    <property type="molecule type" value="Transcribed_RNA"/>
</dbReference>
<accession>A0A7S1G1I4</accession>
<dbReference type="InterPro" id="IPR035969">
    <property type="entry name" value="Rab-GAP_TBC_sf"/>
</dbReference>
<dbReference type="SMART" id="SM00164">
    <property type="entry name" value="TBC"/>
    <property type="match status" value="1"/>
</dbReference>
<dbReference type="Gene3D" id="1.10.8.270">
    <property type="entry name" value="putative rabgap domain of human tbc1 domain family member 14 like domains"/>
    <property type="match status" value="1"/>
</dbReference>
<dbReference type="InterPro" id="IPR000195">
    <property type="entry name" value="Rab-GAP-TBC_dom"/>
</dbReference>
<sequence length="438" mass="50853">MMSTRMPACDALESVDTSVTPNNINETRISDSPNPPILVKSVSSWIDKGFMNELSITDHELRKTDQFGFFVTKDNAIEAPISKTLGNTEPQRRRELKWEDMLANWDLYSRRKHSKIKSRARKSIPNQIRGKSWSHLGKIEEKKKAATRPNHHMTYSEYLESDLLPGKEASDTIDADVSRTFPHHVMFASSTLLEDPPDYDNSSSAGALCGALSIATDDVSIETSNGPRLPNGQALLRRVLRSYSLYDKDLGYCQGMNFVTAMFLMYMSEEDAFWMLVHVMNFEPCKLRELYTVGMIKSQRVLYVGSQLIKHYLPKLNRHFETENICYNMFATQWFLTIYSNSFSFDLVTRIWDIFLVEGWKIVYRVMLALLKKFERELLEMNFEAIMKFLRYMPKLADGPEIIERALKIRLRMRRIALLEKQFDLDRKKKAKMDAKLI</sequence>
<feature type="domain" description="Rab-GAP TBC" evidence="1">
    <location>
        <begin position="123"/>
        <end position="359"/>
    </location>
</feature>
<name>A0A7S1G1I4_9STRA</name>